<organism evidence="2 3">
    <name type="scientific">Telluria antibiotica</name>
    <dbReference type="NCBI Taxonomy" id="2717319"/>
    <lineage>
        <taxon>Bacteria</taxon>
        <taxon>Pseudomonadati</taxon>
        <taxon>Pseudomonadota</taxon>
        <taxon>Betaproteobacteria</taxon>
        <taxon>Burkholderiales</taxon>
        <taxon>Oxalobacteraceae</taxon>
        <taxon>Telluria group</taxon>
        <taxon>Telluria</taxon>
    </lineage>
</organism>
<name>A0ABX0P928_9BURK</name>
<sequence>MSLKDPANLVQRIPELEVLAVDPKIRRAIETGDPFKVYRALGWAKWFKRLPAHQDTLKTLVRQRRLFAKPLNGTPALGTFNTVGFGFVGRSEAESDGTYIATHAFVALQFIPIIPLRSYLVRKVGSSLFSSKWNIFARVPSSMLGWLYGRSLALLLVLLVGSGAVNGFIKSRTQEVVVVNGLDVAVDVDLGGTQRTIAPMGHDIVTVKTGDVQGKATAKGVVVDTLHENVASSSRMTMWNIAGAAPLFKEQVTYFSHKPATEEAQAEPAVFCGQRFVELPRIDDVFTAPPQTVSMSKNTERVYRTHLDLARPEDKPGYMTCMYYLAQHDAMKNASPFLEAEAEIKGWDRDSIGLAMFAASQASDAAAIRVAQRALRMHPDDIVLHRSYQMARDNAGQSREVLQEYADKAKQQPDSAAAQYLYASLLRGPAGVDALAKLAAKYGTEPNILRSLTWRRMAHGDYAGTIEGWNRLHALAPRAAADVVDAQVRALVARQRANEAAGLLASLLKSPQDDSRGEHLAEYLMVVSLAGGDARRQMDAVDKKDTSDAAFDPIRVRAGLEPVAAAAQQPLLVQVMLALRSDPAKAVRLARGMTQGDVMALGPEQWGLLFGEAVRTNDKAVVAKLEHFGRSVDSNDRSTLTRFVQGDAVSLADADLEPGMRAAAMLVRSRNAALPAAERAQLRTQAAQTDLLHSVVTQALAKWPA</sequence>
<keyword evidence="1" id="KW-0812">Transmembrane</keyword>
<accession>A0ABX0P928</accession>
<dbReference type="Proteomes" id="UP000716322">
    <property type="component" value="Unassembled WGS sequence"/>
</dbReference>
<evidence type="ECO:0000313" key="2">
    <source>
        <dbReference type="EMBL" id="NIA53795.1"/>
    </source>
</evidence>
<dbReference type="Gene3D" id="1.25.40.10">
    <property type="entry name" value="Tetratricopeptide repeat domain"/>
    <property type="match status" value="1"/>
</dbReference>
<proteinExistence type="predicted"/>
<protein>
    <submittedName>
        <fullName evidence="2">Uncharacterized protein</fullName>
    </submittedName>
</protein>
<reference evidence="2 3" key="1">
    <citation type="submission" date="2020-03" db="EMBL/GenBank/DDBJ databases">
        <title>Genome sequence of strain Massilia sp. TW-1.</title>
        <authorList>
            <person name="Chaudhary D.K."/>
        </authorList>
    </citation>
    <scope>NUCLEOTIDE SEQUENCE [LARGE SCALE GENOMIC DNA]</scope>
    <source>
        <strain evidence="2 3">TW-1</strain>
    </source>
</reference>
<dbReference type="RefSeq" id="WP_166858650.1">
    <property type="nucleotide sequence ID" value="NZ_JAAQOM010000004.1"/>
</dbReference>
<dbReference type="InterPro" id="IPR011990">
    <property type="entry name" value="TPR-like_helical_dom_sf"/>
</dbReference>
<keyword evidence="1" id="KW-0472">Membrane</keyword>
<dbReference type="EMBL" id="JAAQOM010000004">
    <property type="protein sequence ID" value="NIA53795.1"/>
    <property type="molecule type" value="Genomic_DNA"/>
</dbReference>
<comment type="caution">
    <text evidence="2">The sequence shown here is derived from an EMBL/GenBank/DDBJ whole genome shotgun (WGS) entry which is preliminary data.</text>
</comment>
<gene>
    <name evidence="2" type="ORF">HAV22_09035</name>
</gene>
<evidence type="ECO:0000313" key="3">
    <source>
        <dbReference type="Proteomes" id="UP000716322"/>
    </source>
</evidence>
<feature type="transmembrane region" description="Helical" evidence="1">
    <location>
        <begin position="147"/>
        <end position="169"/>
    </location>
</feature>
<dbReference type="SUPFAM" id="SSF48452">
    <property type="entry name" value="TPR-like"/>
    <property type="match status" value="1"/>
</dbReference>
<keyword evidence="1" id="KW-1133">Transmembrane helix</keyword>
<evidence type="ECO:0000256" key="1">
    <source>
        <dbReference type="SAM" id="Phobius"/>
    </source>
</evidence>
<keyword evidence="3" id="KW-1185">Reference proteome</keyword>